<dbReference type="HOGENOM" id="CLU_1095820_0_0_1"/>
<dbReference type="GO" id="GO:0016567">
    <property type="term" value="P:protein ubiquitination"/>
    <property type="evidence" value="ECO:0007669"/>
    <property type="project" value="InterPro"/>
</dbReference>
<reference evidence="5 7" key="1">
    <citation type="journal article" date="2012" name="Nat. Biotechnol.">
        <title>Reference genome sequence of the model plant Setaria.</title>
        <authorList>
            <person name="Bennetzen J.L."/>
            <person name="Schmutz J."/>
            <person name="Wang H."/>
            <person name="Percifield R."/>
            <person name="Hawkins J."/>
            <person name="Pontaroli A.C."/>
            <person name="Estep M."/>
            <person name="Feng L."/>
            <person name="Vaughn J.N."/>
            <person name="Grimwood J."/>
            <person name="Jenkins J."/>
            <person name="Barry K."/>
            <person name="Lindquist E."/>
            <person name="Hellsten U."/>
            <person name="Deshpande S."/>
            <person name="Wang X."/>
            <person name="Wu X."/>
            <person name="Mitros T."/>
            <person name="Triplett J."/>
            <person name="Yang X."/>
            <person name="Ye C.Y."/>
            <person name="Mauro-Herrera M."/>
            <person name="Wang L."/>
            <person name="Li P."/>
            <person name="Sharma M."/>
            <person name="Sharma R."/>
            <person name="Ronald P.C."/>
            <person name="Panaud O."/>
            <person name="Kellogg E.A."/>
            <person name="Brutnell T.P."/>
            <person name="Doust A.N."/>
            <person name="Tuskan G.A."/>
            <person name="Rokhsar D."/>
            <person name="Devos K.M."/>
        </authorList>
    </citation>
    <scope>NUCLEOTIDE SEQUENCE [LARGE SCALE GENOMIC DNA]</scope>
    <source>
        <strain evidence="7">cv. Yugu1</strain>
        <strain evidence="5">Yugu1</strain>
    </source>
</reference>
<feature type="domain" description="BPM/SPOP BACK" evidence="4">
    <location>
        <begin position="158"/>
        <end position="211"/>
    </location>
</feature>
<dbReference type="eggNOG" id="KOG1987">
    <property type="taxonomic scope" value="Eukaryota"/>
</dbReference>
<dbReference type="InterPro" id="IPR045005">
    <property type="entry name" value="BPM1-6"/>
</dbReference>
<evidence type="ECO:0000259" key="4">
    <source>
        <dbReference type="Pfam" id="PF24570"/>
    </source>
</evidence>
<dbReference type="OrthoDB" id="1086945at2759"/>
<dbReference type="STRING" id="4555.K3YCS8"/>
<dbReference type="Gene3D" id="2.60.210.10">
    <property type="entry name" value="Apoptosis, Tumor Necrosis Factor Receptor Associated Protein 2, Chain A"/>
    <property type="match status" value="1"/>
</dbReference>
<sequence>MVLQHRNSHWRLTGRPLPWSPVPATHPQPTYHVLQIDGGYTWFIRFFPKGDRPTNTDFMSSYLALGDTVDEAVTAEATFSLLDQDQKPVLPYRRTAGMVNFSDFGSLGVGCDDFIEREDLERSKFLNDDCFDLYQGNNIQRLKVICEDRLCDRIDTGSVATMLALAEKHRCAGLKDACFEFLGSSTTLFAVIETEEFKCLARSCPAITQELSFNVVARYREKGKIVGWNPESEDSVIKIPALFPLLKISSIAHP</sequence>
<comment type="similarity">
    <text evidence="2">Belongs to the Tdpoz family.</text>
</comment>
<evidence type="ECO:0000256" key="2">
    <source>
        <dbReference type="ARBA" id="ARBA00010846"/>
    </source>
</evidence>
<evidence type="ECO:0008006" key="8">
    <source>
        <dbReference type="Google" id="ProtNLM"/>
    </source>
</evidence>
<proteinExistence type="inferred from homology"/>
<dbReference type="PANTHER" id="PTHR26379">
    <property type="entry name" value="BTB/POZ AND MATH DOMAIN-CONTAINING PROTEIN 1"/>
    <property type="match status" value="1"/>
</dbReference>
<dbReference type="Proteomes" id="UP000004995">
    <property type="component" value="Unassembled WGS sequence"/>
</dbReference>
<evidence type="ECO:0000259" key="3">
    <source>
        <dbReference type="Pfam" id="PF22486"/>
    </source>
</evidence>
<dbReference type="PANTHER" id="PTHR26379:SF396">
    <property type="entry name" value="BTB_POZ DOMAIN CONTAINING PROTEIN"/>
    <property type="match status" value="1"/>
</dbReference>
<dbReference type="InterPro" id="IPR008974">
    <property type="entry name" value="TRAF-like"/>
</dbReference>
<evidence type="ECO:0000313" key="5">
    <source>
        <dbReference type="EMBL" id="RCV33726.1"/>
    </source>
</evidence>
<dbReference type="AlphaFoldDB" id="K3YCS8"/>
<gene>
    <name evidence="5" type="ORF">SETIT_7G105300v2</name>
</gene>
<dbReference type="SUPFAM" id="SSF49599">
    <property type="entry name" value="TRAF domain-like"/>
    <property type="match status" value="1"/>
</dbReference>
<dbReference type="InterPro" id="IPR002083">
    <property type="entry name" value="MATH/TRAF_dom"/>
</dbReference>
<evidence type="ECO:0000313" key="6">
    <source>
        <dbReference type="EnsemblPlants" id="KQK97343"/>
    </source>
</evidence>
<reference evidence="6" key="3">
    <citation type="submission" date="2018-08" db="UniProtKB">
        <authorList>
            <consortium name="EnsemblPlants"/>
        </authorList>
    </citation>
    <scope>IDENTIFICATION</scope>
    <source>
        <strain evidence="6">Yugu1</strain>
    </source>
</reference>
<keyword evidence="7" id="KW-1185">Reference proteome</keyword>
<dbReference type="EnsemblPlants" id="KQK97343">
    <property type="protein sequence ID" value="KQK97343"/>
    <property type="gene ID" value="SETIT_012028mg"/>
</dbReference>
<reference evidence="5" key="2">
    <citation type="submission" date="2015-07" db="EMBL/GenBank/DDBJ databases">
        <authorList>
            <person name="Noorani M."/>
        </authorList>
    </citation>
    <scope>NUCLEOTIDE SEQUENCE</scope>
    <source>
        <strain evidence="5">Yugu1</strain>
    </source>
</reference>
<comment type="pathway">
    <text evidence="1">Protein modification; protein ubiquitination.</text>
</comment>
<name>K3YCS8_SETIT</name>
<accession>K3YCS8</accession>
<dbReference type="Gramene" id="KQK97343">
    <property type="protein sequence ID" value="KQK97343"/>
    <property type="gene ID" value="SETIT_012028mg"/>
</dbReference>
<feature type="domain" description="MATH" evidence="3">
    <location>
        <begin position="38"/>
        <end position="131"/>
    </location>
</feature>
<dbReference type="CDD" id="cd00121">
    <property type="entry name" value="MATH"/>
    <property type="match status" value="1"/>
</dbReference>
<dbReference type="InterPro" id="IPR056423">
    <property type="entry name" value="BACK_BPM_SPOP"/>
</dbReference>
<evidence type="ECO:0000256" key="1">
    <source>
        <dbReference type="ARBA" id="ARBA00004906"/>
    </source>
</evidence>
<evidence type="ECO:0000313" key="7">
    <source>
        <dbReference type="Proteomes" id="UP000004995"/>
    </source>
</evidence>
<dbReference type="Pfam" id="PF24570">
    <property type="entry name" value="BACK_BPM_SPOP"/>
    <property type="match status" value="1"/>
</dbReference>
<dbReference type="Gene3D" id="1.25.40.420">
    <property type="match status" value="1"/>
</dbReference>
<dbReference type="EMBL" id="AGNK02004356">
    <property type="status" value="NOT_ANNOTATED_CDS"/>
    <property type="molecule type" value="Genomic_DNA"/>
</dbReference>
<dbReference type="EMBL" id="CM003534">
    <property type="protein sequence ID" value="RCV33726.1"/>
    <property type="molecule type" value="Genomic_DNA"/>
</dbReference>
<protein>
    <recommendedName>
        <fullName evidence="8">MATH domain-containing protein</fullName>
    </recommendedName>
</protein>
<dbReference type="Pfam" id="PF22486">
    <property type="entry name" value="MATH_2"/>
    <property type="match status" value="1"/>
</dbReference>
<organism evidence="6 7">
    <name type="scientific">Setaria italica</name>
    <name type="common">Foxtail millet</name>
    <name type="synonym">Panicum italicum</name>
    <dbReference type="NCBI Taxonomy" id="4555"/>
    <lineage>
        <taxon>Eukaryota</taxon>
        <taxon>Viridiplantae</taxon>
        <taxon>Streptophyta</taxon>
        <taxon>Embryophyta</taxon>
        <taxon>Tracheophyta</taxon>
        <taxon>Spermatophyta</taxon>
        <taxon>Magnoliopsida</taxon>
        <taxon>Liliopsida</taxon>
        <taxon>Poales</taxon>
        <taxon>Poaceae</taxon>
        <taxon>PACMAD clade</taxon>
        <taxon>Panicoideae</taxon>
        <taxon>Panicodae</taxon>
        <taxon>Paniceae</taxon>
        <taxon>Cenchrinae</taxon>
        <taxon>Setaria</taxon>
    </lineage>
</organism>